<sequence>MIRPLENHLKYKNYKGSIHYSSADGVWYGKILEINDLVSYEAELKENLKKVFVEAVEDYLRNK</sequence>
<dbReference type="InterPro" id="IPR035069">
    <property type="entry name" value="TTHA1013/TTHA0281-like"/>
</dbReference>
<protein>
    <submittedName>
        <fullName evidence="1">Uncharacterized protein</fullName>
    </submittedName>
</protein>
<evidence type="ECO:0000313" key="2">
    <source>
        <dbReference type="Proteomes" id="UP000289859"/>
    </source>
</evidence>
<proteinExistence type="predicted"/>
<keyword evidence="2" id="KW-1185">Reference proteome</keyword>
<organism evidence="1 2">
    <name type="scientific">Leeuwenhoekiella polynyae</name>
    <dbReference type="NCBI Taxonomy" id="1550906"/>
    <lineage>
        <taxon>Bacteria</taxon>
        <taxon>Pseudomonadati</taxon>
        <taxon>Bacteroidota</taxon>
        <taxon>Flavobacteriia</taxon>
        <taxon>Flavobacteriales</taxon>
        <taxon>Flavobacteriaceae</taxon>
        <taxon>Leeuwenhoekiella</taxon>
    </lineage>
</organism>
<gene>
    <name evidence="1" type="ORF">DSM02_3823</name>
</gene>
<comment type="caution">
    <text evidence="1">The sequence shown here is derived from an EMBL/GenBank/DDBJ whole genome shotgun (WGS) entry which is preliminary data.</text>
</comment>
<reference evidence="1 2" key="1">
    <citation type="submission" date="2018-07" db="EMBL/GenBank/DDBJ databases">
        <title>Leeuwenhoekiella genomics.</title>
        <authorList>
            <person name="Tahon G."/>
            <person name="Willems A."/>
        </authorList>
    </citation>
    <scope>NUCLEOTIDE SEQUENCE [LARGE SCALE GENOMIC DNA]</scope>
    <source>
        <strain evidence="1 2">LMG 29608</strain>
    </source>
</reference>
<evidence type="ECO:0000313" key="1">
    <source>
        <dbReference type="EMBL" id="RXG12819.1"/>
    </source>
</evidence>
<dbReference type="AlphaFoldDB" id="A0A4Q0NQU4"/>
<accession>A0A4Q0NQU4</accession>
<dbReference type="SUPFAM" id="SSF143100">
    <property type="entry name" value="TTHA1013/TTHA0281-like"/>
    <property type="match status" value="1"/>
</dbReference>
<dbReference type="EMBL" id="QOVK01000029">
    <property type="protein sequence ID" value="RXG12819.1"/>
    <property type="molecule type" value="Genomic_DNA"/>
</dbReference>
<name>A0A4Q0NQU4_9FLAO</name>
<dbReference type="Proteomes" id="UP000289859">
    <property type="component" value="Unassembled WGS sequence"/>
</dbReference>